<feature type="transmembrane region" description="Helical" evidence="5">
    <location>
        <begin position="193"/>
        <end position="217"/>
    </location>
</feature>
<feature type="transmembrane region" description="Helical" evidence="5">
    <location>
        <begin position="154"/>
        <end position="173"/>
    </location>
</feature>
<feature type="transmembrane region" description="Helical" evidence="5">
    <location>
        <begin position="229"/>
        <end position="246"/>
    </location>
</feature>
<gene>
    <name evidence="7" type="ORF">ACERK3_15805</name>
</gene>
<feature type="transmembrane region" description="Helical" evidence="5">
    <location>
        <begin position="350"/>
        <end position="380"/>
    </location>
</feature>
<dbReference type="Pfam" id="PF01740">
    <property type="entry name" value="STAS"/>
    <property type="match status" value="1"/>
</dbReference>
<feature type="transmembrane region" description="Helical" evidence="5">
    <location>
        <begin position="87"/>
        <end position="110"/>
    </location>
</feature>
<dbReference type="EMBL" id="JBGUBD010000011">
    <property type="protein sequence ID" value="MFA9479752.1"/>
    <property type="molecule type" value="Genomic_DNA"/>
</dbReference>
<dbReference type="Pfam" id="PF00916">
    <property type="entry name" value="Sulfate_transp"/>
    <property type="match status" value="1"/>
</dbReference>
<sequence length="587" mass="62130">MTSKRDEPEARRGDDLSLEVRLPGTHELREAVANYARRRIPKGKTIRQDGLAGLNTAIYNVSDGMANAVLIGVNPIHGLYATIVGPLLGGIFSSTQVMVITTTAAASLTAAQSLSNLPPESLPAALFVMVVLVGMFQILFGLLKLGRLIRFVSYSVTTGLLTGIAVLLILSKLPLATGIEVEATNRLVQTFELVVNVGQLNVGAFAVAATTLTLAVLLPRTKLGNVGRLVAIVVPSVLAVLLGMRVEAVGDMPRGIPMPSIPSFTMAFDVFFGALAVALVILVQGAGVSQSVTNPDDSRSRISRDFMAQGAANVASGFFRGLPVGGSVSATALSVTSGAVTRWSAIFAGLWMAVIVLLFSGLVAYVAMPALGALLILVGIQAIKPADIRSVWRAGWRARAAGLTTFLAMLILPIQYAVGLGVVLSMLLHVIEESSDISLVELTRRPDGRIEERTAPKQVPGGQATVLDVYGHLFFAGARTLERLLPPPADDAEYPVVILRMRGRTHLGATVISILSSYAGKLQKAKGRLYLTGLSETAHRQATSEGKLDLSGPVRAYEVTPIVGESTQEAYTDAQAWLVEQKQAEPT</sequence>
<dbReference type="SUPFAM" id="SSF52091">
    <property type="entry name" value="SpoIIaa-like"/>
    <property type="match status" value="1"/>
</dbReference>
<dbReference type="PANTHER" id="PTHR11814">
    <property type="entry name" value="SULFATE TRANSPORTER"/>
    <property type="match status" value="1"/>
</dbReference>
<evidence type="ECO:0000256" key="5">
    <source>
        <dbReference type="SAM" id="Phobius"/>
    </source>
</evidence>
<reference evidence="7 8" key="1">
    <citation type="submission" date="2024-08" db="EMBL/GenBank/DDBJ databases">
        <title>Whole-genome sequencing of halo(alkali)philic microorganisms from hypersaline lakes.</title>
        <authorList>
            <person name="Sorokin D.Y."/>
            <person name="Merkel A.Y."/>
            <person name="Messina E."/>
            <person name="Yakimov M."/>
        </authorList>
    </citation>
    <scope>NUCLEOTIDE SEQUENCE [LARGE SCALE GENOMIC DNA]</scope>
    <source>
        <strain evidence="7 8">AB-hyl4</strain>
    </source>
</reference>
<comment type="subcellular location">
    <subcellularLocation>
        <location evidence="1">Membrane</location>
        <topology evidence="1">Multi-pass membrane protein</topology>
    </subcellularLocation>
</comment>
<dbReference type="RefSeq" id="WP_425346675.1">
    <property type="nucleotide sequence ID" value="NZ_JBGUBD010000011.1"/>
</dbReference>
<evidence type="ECO:0000256" key="4">
    <source>
        <dbReference type="ARBA" id="ARBA00023136"/>
    </source>
</evidence>
<dbReference type="Gene3D" id="3.30.750.24">
    <property type="entry name" value="STAS domain"/>
    <property type="match status" value="1"/>
</dbReference>
<evidence type="ECO:0000259" key="6">
    <source>
        <dbReference type="PROSITE" id="PS50801"/>
    </source>
</evidence>
<keyword evidence="8" id="KW-1185">Reference proteome</keyword>
<dbReference type="Proteomes" id="UP001575105">
    <property type="component" value="Unassembled WGS sequence"/>
</dbReference>
<protein>
    <submittedName>
        <fullName evidence="7">SulP family inorganic anion transporter</fullName>
    </submittedName>
</protein>
<feature type="transmembrane region" description="Helical" evidence="5">
    <location>
        <begin position="122"/>
        <end position="142"/>
    </location>
</feature>
<dbReference type="PROSITE" id="PS50801">
    <property type="entry name" value="STAS"/>
    <property type="match status" value="1"/>
</dbReference>
<proteinExistence type="predicted"/>
<feature type="domain" description="STAS" evidence="6">
    <location>
        <begin position="466"/>
        <end position="570"/>
    </location>
</feature>
<evidence type="ECO:0000256" key="2">
    <source>
        <dbReference type="ARBA" id="ARBA00022692"/>
    </source>
</evidence>
<name>A0ABV4U8Z5_9BACT</name>
<keyword evidence="4 5" id="KW-0472">Membrane</keyword>
<evidence type="ECO:0000313" key="7">
    <source>
        <dbReference type="EMBL" id="MFA9479752.1"/>
    </source>
</evidence>
<organism evidence="7 8">
    <name type="scientific">Natronomicrosphaera hydrolytica</name>
    <dbReference type="NCBI Taxonomy" id="3242702"/>
    <lineage>
        <taxon>Bacteria</taxon>
        <taxon>Pseudomonadati</taxon>
        <taxon>Planctomycetota</taxon>
        <taxon>Phycisphaerae</taxon>
        <taxon>Phycisphaerales</taxon>
        <taxon>Phycisphaeraceae</taxon>
        <taxon>Natronomicrosphaera</taxon>
    </lineage>
</organism>
<feature type="transmembrane region" description="Helical" evidence="5">
    <location>
        <begin position="266"/>
        <end position="289"/>
    </location>
</feature>
<keyword evidence="2 5" id="KW-0812">Transmembrane</keyword>
<evidence type="ECO:0000313" key="8">
    <source>
        <dbReference type="Proteomes" id="UP001575105"/>
    </source>
</evidence>
<dbReference type="InterPro" id="IPR011547">
    <property type="entry name" value="SLC26A/SulP_dom"/>
</dbReference>
<dbReference type="InterPro" id="IPR036513">
    <property type="entry name" value="STAS_dom_sf"/>
</dbReference>
<feature type="transmembrane region" description="Helical" evidence="5">
    <location>
        <begin position="401"/>
        <end position="428"/>
    </location>
</feature>
<feature type="transmembrane region" description="Helical" evidence="5">
    <location>
        <begin position="310"/>
        <end position="330"/>
    </location>
</feature>
<dbReference type="InterPro" id="IPR002645">
    <property type="entry name" value="STAS_dom"/>
</dbReference>
<keyword evidence="3 5" id="KW-1133">Transmembrane helix</keyword>
<comment type="caution">
    <text evidence="7">The sequence shown here is derived from an EMBL/GenBank/DDBJ whole genome shotgun (WGS) entry which is preliminary data.</text>
</comment>
<dbReference type="InterPro" id="IPR001902">
    <property type="entry name" value="SLC26A/SulP_fam"/>
</dbReference>
<evidence type="ECO:0000256" key="3">
    <source>
        <dbReference type="ARBA" id="ARBA00022989"/>
    </source>
</evidence>
<accession>A0ABV4U8Z5</accession>
<evidence type="ECO:0000256" key="1">
    <source>
        <dbReference type="ARBA" id="ARBA00004141"/>
    </source>
</evidence>